<dbReference type="GO" id="GO:0006355">
    <property type="term" value="P:regulation of DNA-templated transcription"/>
    <property type="evidence" value="ECO:0007669"/>
    <property type="project" value="InterPro"/>
</dbReference>
<dbReference type="InterPro" id="IPR001789">
    <property type="entry name" value="Sig_transdc_resp-reg_receiver"/>
</dbReference>
<proteinExistence type="predicted"/>
<feature type="modified residue" description="4-aspartylphosphate" evidence="4">
    <location>
        <position position="51"/>
    </location>
</feature>
<dbReference type="PANTHER" id="PTHR48111">
    <property type="entry name" value="REGULATOR OF RPOS"/>
    <property type="match status" value="1"/>
</dbReference>
<dbReference type="Gene3D" id="6.10.250.690">
    <property type="match status" value="1"/>
</dbReference>
<dbReference type="AlphaFoldDB" id="A0AAW7MJ34"/>
<dbReference type="EMBL" id="QAID01000025">
    <property type="protein sequence ID" value="MDN4576788.1"/>
    <property type="molecule type" value="Genomic_DNA"/>
</dbReference>
<dbReference type="CDD" id="cd17574">
    <property type="entry name" value="REC_OmpR"/>
    <property type="match status" value="1"/>
</dbReference>
<feature type="domain" description="Response regulatory" evidence="6">
    <location>
        <begin position="2"/>
        <end position="117"/>
    </location>
</feature>
<dbReference type="SMART" id="SM00448">
    <property type="entry name" value="REC"/>
    <property type="match status" value="1"/>
</dbReference>
<dbReference type="RefSeq" id="WP_301233853.1">
    <property type="nucleotide sequence ID" value="NZ_QAIC01000030.1"/>
</dbReference>
<evidence type="ECO:0000256" key="2">
    <source>
        <dbReference type="ARBA" id="ARBA00023012"/>
    </source>
</evidence>
<dbReference type="SMART" id="SM00862">
    <property type="entry name" value="Trans_reg_C"/>
    <property type="match status" value="1"/>
</dbReference>
<evidence type="ECO:0000313" key="8">
    <source>
        <dbReference type="EMBL" id="MDN4572690.1"/>
    </source>
</evidence>
<evidence type="ECO:0000313" key="11">
    <source>
        <dbReference type="Proteomes" id="UP001172791"/>
    </source>
</evidence>
<evidence type="ECO:0000256" key="4">
    <source>
        <dbReference type="PROSITE-ProRule" id="PRU00169"/>
    </source>
</evidence>
<dbReference type="InterPro" id="IPR039420">
    <property type="entry name" value="WalR-like"/>
</dbReference>
<dbReference type="GO" id="GO:0000156">
    <property type="term" value="F:phosphorelay response regulator activity"/>
    <property type="evidence" value="ECO:0007669"/>
    <property type="project" value="TreeGrafter"/>
</dbReference>
<dbReference type="Proteomes" id="UP001172791">
    <property type="component" value="Unassembled WGS sequence"/>
</dbReference>
<feature type="domain" description="OmpR/PhoB-type" evidence="7">
    <location>
        <begin position="128"/>
        <end position="227"/>
    </location>
</feature>
<keyword evidence="1 4" id="KW-0597">Phosphoprotein</keyword>
<dbReference type="InterPro" id="IPR011006">
    <property type="entry name" value="CheY-like_superfamily"/>
</dbReference>
<dbReference type="PANTHER" id="PTHR48111:SF40">
    <property type="entry name" value="PHOSPHATE REGULON TRANSCRIPTIONAL REGULATORY PROTEIN PHOB"/>
    <property type="match status" value="1"/>
</dbReference>
<dbReference type="SUPFAM" id="SSF52172">
    <property type="entry name" value="CheY-like"/>
    <property type="match status" value="1"/>
</dbReference>
<evidence type="ECO:0000259" key="7">
    <source>
        <dbReference type="PROSITE" id="PS51755"/>
    </source>
</evidence>
<evidence type="ECO:0000259" key="6">
    <source>
        <dbReference type="PROSITE" id="PS50110"/>
    </source>
</evidence>
<dbReference type="InterPro" id="IPR001867">
    <property type="entry name" value="OmpR/PhoB-type_DNA-bd"/>
</dbReference>
<dbReference type="PROSITE" id="PS50110">
    <property type="entry name" value="RESPONSE_REGULATORY"/>
    <property type="match status" value="1"/>
</dbReference>
<keyword evidence="10" id="KW-1185">Reference proteome</keyword>
<reference evidence="8" key="1">
    <citation type="submission" date="2018-04" db="EMBL/GenBank/DDBJ databases">
        <authorList>
            <person name="Jy Z."/>
        </authorList>
    </citation>
    <scope>NUCLEOTIDE SEQUENCE</scope>
    <source>
        <strain evidence="9">AS13</strain>
        <strain evidence="8">LA18</strain>
    </source>
</reference>
<dbReference type="Pfam" id="PF00486">
    <property type="entry name" value="Trans_reg_C"/>
    <property type="match status" value="1"/>
</dbReference>
<sequence length="239" mass="26721">MRIASVEDDEDQAEMIRQILTGIGHVCECFASGAAFMAAARREPFDLVVLDWQLPDVSGLDLVQWVRRELGDLPPVLFVTNRTLEDDMVRAIEAGADDYMVKPVRAGEMGARIQAILRRALPEVTRSEDLIQIGSYLISARSQTVKIHGDPVAISPREFDLVLFLFRNMGKTLNRETVEKAVWGRQIGRDSRTVDTHLSRLRVKLALRPENGVKLVSVYGKGFRLECVDSNASEVGEVE</sequence>
<name>A0AAW7MJ34_9BURK</name>
<protein>
    <submittedName>
        <fullName evidence="8">DNA-binding response regulator</fullName>
    </submittedName>
</protein>
<evidence type="ECO:0000256" key="3">
    <source>
        <dbReference type="ARBA" id="ARBA00023125"/>
    </source>
</evidence>
<dbReference type="EMBL" id="QAIC01000030">
    <property type="protein sequence ID" value="MDN4572690.1"/>
    <property type="molecule type" value="Genomic_DNA"/>
</dbReference>
<evidence type="ECO:0000256" key="5">
    <source>
        <dbReference type="PROSITE-ProRule" id="PRU01091"/>
    </source>
</evidence>
<dbReference type="PROSITE" id="PS51755">
    <property type="entry name" value="OMPR_PHOB"/>
    <property type="match status" value="1"/>
</dbReference>
<dbReference type="GO" id="GO:0000976">
    <property type="term" value="F:transcription cis-regulatory region binding"/>
    <property type="evidence" value="ECO:0007669"/>
    <property type="project" value="TreeGrafter"/>
</dbReference>
<keyword evidence="2" id="KW-0902">Two-component regulatory system</keyword>
<comment type="caution">
    <text evidence="8">The sequence shown here is derived from an EMBL/GenBank/DDBJ whole genome shotgun (WGS) entry which is preliminary data.</text>
</comment>
<gene>
    <name evidence="8" type="ORF">DBA34_05395</name>
    <name evidence="9" type="ORF">DBB29_01435</name>
</gene>
<dbReference type="Proteomes" id="UP001172788">
    <property type="component" value="Unassembled WGS sequence"/>
</dbReference>
<dbReference type="GO" id="GO:0005829">
    <property type="term" value="C:cytosol"/>
    <property type="evidence" value="ECO:0007669"/>
    <property type="project" value="TreeGrafter"/>
</dbReference>
<dbReference type="Gene3D" id="3.40.50.2300">
    <property type="match status" value="1"/>
</dbReference>
<dbReference type="Gene3D" id="1.10.10.10">
    <property type="entry name" value="Winged helix-like DNA-binding domain superfamily/Winged helix DNA-binding domain"/>
    <property type="match status" value="1"/>
</dbReference>
<evidence type="ECO:0000256" key="1">
    <source>
        <dbReference type="ARBA" id="ARBA00022553"/>
    </source>
</evidence>
<accession>A0AAW7MJ34</accession>
<organism evidence="8 11">
    <name type="scientific">Pandoraea cepalis</name>
    <dbReference type="NCBI Taxonomy" id="2508294"/>
    <lineage>
        <taxon>Bacteria</taxon>
        <taxon>Pseudomonadati</taxon>
        <taxon>Pseudomonadota</taxon>
        <taxon>Betaproteobacteria</taxon>
        <taxon>Burkholderiales</taxon>
        <taxon>Burkholderiaceae</taxon>
        <taxon>Pandoraea</taxon>
    </lineage>
</organism>
<dbReference type="GO" id="GO:0032993">
    <property type="term" value="C:protein-DNA complex"/>
    <property type="evidence" value="ECO:0007669"/>
    <property type="project" value="TreeGrafter"/>
</dbReference>
<keyword evidence="3 5" id="KW-0238">DNA-binding</keyword>
<dbReference type="CDD" id="cd00383">
    <property type="entry name" value="trans_reg_C"/>
    <property type="match status" value="1"/>
</dbReference>
<evidence type="ECO:0000313" key="10">
    <source>
        <dbReference type="Proteomes" id="UP001172788"/>
    </source>
</evidence>
<evidence type="ECO:0000313" key="9">
    <source>
        <dbReference type="EMBL" id="MDN4576788.1"/>
    </source>
</evidence>
<dbReference type="Pfam" id="PF00072">
    <property type="entry name" value="Response_reg"/>
    <property type="match status" value="1"/>
</dbReference>
<feature type="DNA-binding region" description="OmpR/PhoB-type" evidence="5">
    <location>
        <begin position="128"/>
        <end position="227"/>
    </location>
</feature>
<dbReference type="InterPro" id="IPR036388">
    <property type="entry name" value="WH-like_DNA-bd_sf"/>
</dbReference>